<gene>
    <name evidence="1" type="ORF">O6H91_01G052400</name>
</gene>
<proteinExistence type="predicted"/>
<name>A0ACC2EQY2_DIPCM</name>
<keyword evidence="2" id="KW-1185">Reference proteome</keyword>
<accession>A0ACC2EQY2</accession>
<protein>
    <submittedName>
        <fullName evidence="1">Uncharacterized protein</fullName>
    </submittedName>
</protein>
<sequence length="358" mass="39215">MEGEGEGEGEGAGAARVEGGISSEAREVHRIRLQEQALAEKSLQAADQGRAGGRSETGDVDAAAAAAEKLQLQDKASRLPRWTRRETLVLVEAKKAGELRVKKNKEERQQKDSGGSPKSKPVSESKWIYISSFCKQRGVDREANQCRKRWGNLFGDYKRIRDWQKGCSLGGDGSGVEDGESFWLMRNDARKENKLPGSFDPEVFEALESFLGRKTGAAVAAVVPEAVAVVFENGRPTSDEGLFSDIEHPAQEEDVTPDAAIGAGSSTPDPDSYKEQSPTHSNGRKKRKRPFVEPEQQKDQLVALLENNCKVLSEHIEAQNHNNELDRAQRKQQADSLVSVLGKLADALEIISARLQKG</sequence>
<dbReference type="Proteomes" id="UP001162992">
    <property type="component" value="Chromosome 1"/>
</dbReference>
<organism evidence="1 2">
    <name type="scientific">Diphasiastrum complanatum</name>
    <name type="common">Issler's clubmoss</name>
    <name type="synonym">Lycopodium complanatum</name>
    <dbReference type="NCBI Taxonomy" id="34168"/>
    <lineage>
        <taxon>Eukaryota</taxon>
        <taxon>Viridiplantae</taxon>
        <taxon>Streptophyta</taxon>
        <taxon>Embryophyta</taxon>
        <taxon>Tracheophyta</taxon>
        <taxon>Lycopodiopsida</taxon>
        <taxon>Lycopodiales</taxon>
        <taxon>Lycopodiaceae</taxon>
        <taxon>Lycopodioideae</taxon>
        <taxon>Diphasiastrum</taxon>
    </lineage>
</organism>
<comment type="caution">
    <text evidence="1">The sequence shown here is derived from an EMBL/GenBank/DDBJ whole genome shotgun (WGS) entry which is preliminary data.</text>
</comment>
<evidence type="ECO:0000313" key="2">
    <source>
        <dbReference type="Proteomes" id="UP001162992"/>
    </source>
</evidence>
<evidence type="ECO:0000313" key="1">
    <source>
        <dbReference type="EMBL" id="KAJ7568902.1"/>
    </source>
</evidence>
<reference evidence="2" key="1">
    <citation type="journal article" date="2024" name="Proc. Natl. Acad. Sci. U.S.A.">
        <title>Extraordinary preservation of gene collinearity over three hundred million years revealed in homosporous lycophytes.</title>
        <authorList>
            <person name="Li C."/>
            <person name="Wickell D."/>
            <person name="Kuo L.Y."/>
            <person name="Chen X."/>
            <person name="Nie B."/>
            <person name="Liao X."/>
            <person name="Peng D."/>
            <person name="Ji J."/>
            <person name="Jenkins J."/>
            <person name="Williams M."/>
            <person name="Shu S."/>
            <person name="Plott C."/>
            <person name="Barry K."/>
            <person name="Rajasekar S."/>
            <person name="Grimwood J."/>
            <person name="Han X."/>
            <person name="Sun S."/>
            <person name="Hou Z."/>
            <person name="He W."/>
            <person name="Dai G."/>
            <person name="Sun C."/>
            <person name="Schmutz J."/>
            <person name="Leebens-Mack J.H."/>
            <person name="Li F.W."/>
            <person name="Wang L."/>
        </authorList>
    </citation>
    <scope>NUCLEOTIDE SEQUENCE [LARGE SCALE GENOMIC DNA]</scope>
    <source>
        <strain evidence="2">cv. PW_Plant_1</strain>
    </source>
</reference>
<dbReference type="EMBL" id="CM055092">
    <property type="protein sequence ID" value="KAJ7568902.1"/>
    <property type="molecule type" value="Genomic_DNA"/>
</dbReference>